<sequence>MAAAGPSSSAPPRPGAGVATMAAGRRGRGDGDGAALGAARRATASPDLVSPLGRGDRRWARSTPAPLREPGRRVASGGDGGGCGNDEVADNGGGLRRVPRRRPSSRTSPPRGRRGALVNAPAVNTVPVMPSSMMPATRASRCTSDPHHPGRIWTAGVWRRWLATVAADGGGWTGVSVAVAMVADGGGWRRWWLWQWRWRLSTMVPMAAMVKGHHPADGASSSAAVCGGGEGVWRRGRRSPGAGAPSMVGTIVGCGLCRIAEGTMLLTDNDLSCADWWCGFGQGIVGESLAEPFGRLTTTTLFGVVPLLGGVVLAYPFPFPTIFSG</sequence>
<evidence type="ECO:0000313" key="3">
    <source>
        <dbReference type="EMBL" id="BAD30678.1"/>
    </source>
</evidence>
<protein>
    <submittedName>
        <fullName evidence="2">Uncharacterized protein</fullName>
    </submittedName>
</protein>
<feature type="region of interest" description="Disordered" evidence="1">
    <location>
        <begin position="128"/>
        <end position="147"/>
    </location>
</feature>
<evidence type="ECO:0000313" key="2">
    <source>
        <dbReference type="EMBL" id="BAC15530.1"/>
    </source>
</evidence>
<proteinExistence type="predicted"/>
<dbReference type="EMBL" id="AP004348">
    <property type="protein sequence ID" value="BAD30678.1"/>
    <property type="molecule type" value="Genomic_DNA"/>
</dbReference>
<reference evidence="3" key="2">
    <citation type="submission" date="2001-11" db="EMBL/GenBank/DDBJ databases">
        <title>Oryza sativa nipponbare(GA3) genomic DNA, chromosome 7, PAC clone:P0683C09.</title>
        <authorList>
            <person name="Sasaki T."/>
            <person name="Matsumoto T."/>
            <person name="Yamamoto K."/>
        </authorList>
    </citation>
    <scope>NUCLEOTIDE SEQUENCE</scope>
</reference>
<dbReference type="Proteomes" id="UP000000763">
    <property type="component" value="Chromosome 7"/>
</dbReference>
<gene>
    <name evidence="2" type="primary">OJ1753_E03.120</name>
    <name evidence="3" type="synonym">P0683C09.107</name>
</gene>
<accession>Q8H526</accession>
<evidence type="ECO:0000256" key="1">
    <source>
        <dbReference type="SAM" id="MobiDB-lite"/>
    </source>
</evidence>
<dbReference type="AlphaFoldDB" id="Q8H526"/>
<feature type="region of interest" description="Disordered" evidence="1">
    <location>
        <begin position="1"/>
        <end position="117"/>
    </location>
</feature>
<feature type="compositionally biased region" description="Low complexity" evidence="1">
    <location>
        <begin position="15"/>
        <end position="24"/>
    </location>
</feature>
<reference evidence="4" key="4">
    <citation type="journal article" date="2008" name="Nucleic Acids Res.">
        <title>The rice annotation project database (RAP-DB): 2008 update.</title>
        <authorList>
            <consortium name="The rice annotation project (RAP)"/>
        </authorList>
    </citation>
    <scope>GENOME REANNOTATION</scope>
    <source>
        <strain evidence="4">cv. Nipponbare</strain>
    </source>
</reference>
<name>Q8H526_ORYSJ</name>
<evidence type="ECO:0000313" key="4">
    <source>
        <dbReference type="Proteomes" id="UP000000763"/>
    </source>
</evidence>
<organism evidence="2 4">
    <name type="scientific">Oryza sativa subsp. japonica</name>
    <name type="common">Rice</name>
    <dbReference type="NCBI Taxonomy" id="39947"/>
    <lineage>
        <taxon>Eukaryota</taxon>
        <taxon>Viridiplantae</taxon>
        <taxon>Streptophyta</taxon>
        <taxon>Embryophyta</taxon>
        <taxon>Tracheophyta</taxon>
        <taxon>Spermatophyta</taxon>
        <taxon>Magnoliopsida</taxon>
        <taxon>Liliopsida</taxon>
        <taxon>Poales</taxon>
        <taxon>Poaceae</taxon>
        <taxon>BOP clade</taxon>
        <taxon>Oryzoideae</taxon>
        <taxon>Oryzeae</taxon>
        <taxon>Oryzinae</taxon>
        <taxon>Oryza</taxon>
        <taxon>Oryza sativa</taxon>
    </lineage>
</organism>
<feature type="compositionally biased region" description="Low complexity" evidence="1">
    <location>
        <begin position="33"/>
        <end position="44"/>
    </location>
</feature>
<reference evidence="2" key="1">
    <citation type="submission" date="2001-07" db="EMBL/GenBank/DDBJ databases">
        <title>Oryza sativa nipponbare(GA3) genomic DNA, chromosome 7, BAC clone:OJ1753_E03.</title>
        <authorList>
            <person name="Sasaki T."/>
            <person name="Matsumoto T."/>
            <person name="Yamamoto K."/>
        </authorList>
    </citation>
    <scope>NUCLEOTIDE SEQUENCE</scope>
</reference>
<dbReference type="EMBL" id="AP003849">
    <property type="protein sequence ID" value="BAC15530.1"/>
    <property type="molecule type" value="Genomic_DNA"/>
</dbReference>
<reference evidence="4" key="3">
    <citation type="journal article" date="2005" name="Nature">
        <title>The map-based sequence of the rice genome.</title>
        <authorList>
            <consortium name="International rice genome sequencing project (IRGSP)"/>
            <person name="Matsumoto T."/>
            <person name="Wu J."/>
            <person name="Kanamori H."/>
            <person name="Katayose Y."/>
            <person name="Fujisawa M."/>
            <person name="Namiki N."/>
            <person name="Mizuno H."/>
            <person name="Yamamoto K."/>
            <person name="Antonio B.A."/>
            <person name="Baba T."/>
            <person name="Sakata K."/>
            <person name="Nagamura Y."/>
            <person name="Aoki H."/>
            <person name="Arikawa K."/>
            <person name="Arita K."/>
            <person name="Bito T."/>
            <person name="Chiden Y."/>
            <person name="Fujitsuka N."/>
            <person name="Fukunaka R."/>
            <person name="Hamada M."/>
            <person name="Harada C."/>
            <person name="Hayashi A."/>
            <person name="Hijishita S."/>
            <person name="Honda M."/>
            <person name="Hosokawa S."/>
            <person name="Ichikawa Y."/>
            <person name="Idonuma A."/>
            <person name="Iijima M."/>
            <person name="Ikeda M."/>
            <person name="Ikeno M."/>
            <person name="Ito K."/>
            <person name="Ito S."/>
            <person name="Ito T."/>
            <person name="Ito Y."/>
            <person name="Ito Y."/>
            <person name="Iwabuchi A."/>
            <person name="Kamiya K."/>
            <person name="Karasawa W."/>
            <person name="Kurita K."/>
            <person name="Katagiri S."/>
            <person name="Kikuta A."/>
            <person name="Kobayashi H."/>
            <person name="Kobayashi N."/>
            <person name="Machita K."/>
            <person name="Maehara T."/>
            <person name="Masukawa M."/>
            <person name="Mizubayashi T."/>
            <person name="Mukai Y."/>
            <person name="Nagasaki H."/>
            <person name="Nagata Y."/>
            <person name="Naito S."/>
            <person name="Nakashima M."/>
            <person name="Nakama Y."/>
            <person name="Nakamichi Y."/>
            <person name="Nakamura M."/>
            <person name="Meguro A."/>
            <person name="Negishi M."/>
            <person name="Ohta I."/>
            <person name="Ohta T."/>
            <person name="Okamoto M."/>
            <person name="Ono N."/>
            <person name="Saji S."/>
            <person name="Sakaguchi M."/>
            <person name="Sakai K."/>
            <person name="Shibata M."/>
            <person name="Shimokawa T."/>
            <person name="Song J."/>
            <person name="Takazaki Y."/>
            <person name="Terasawa K."/>
            <person name="Tsugane M."/>
            <person name="Tsuji K."/>
            <person name="Ueda S."/>
            <person name="Waki K."/>
            <person name="Yamagata H."/>
            <person name="Yamamoto M."/>
            <person name="Yamamoto S."/>
            <person name="Yamane H."/>
            <person name="Yoshiki S."/>
            <person name="Yoshihara R."/>
            <person name="Yukawa K."/>
            <person name="Zhong H."/>
            <person name="Yano M."/>
            <person name="Yuan Q."/>
            <person name="Ouyang S."/>
            <person name="Liu J."/>
            <person name="Jones K.M."/>
            <person name="Gansberger K."/>
            <person name="Moffat K."/>
            <person name="Hill J."/>
            <person name="Bera J."/>
            <person name="Fadrosh D."/>
            <person name="Jin S."/>
            <person name="Johri S."/>
            <person name="Kim M."/>
            <person name="Overton L."/>
            <person name="Reardon M."/>
            <person name="Tsitrin T."/>
            <person name="Vuong H."/>
            <person name="Weaver B."/>
            <person name="Ciecko A."/>
            <person name="Tallon L."/>
            <person name="Jackson J."/>
            <person name="Pai G."/>
            <person name="Aken S.V."/>
            <person name="Utterback T."/>
            <person name="Reidmuller S."/>
            <person name="Feldblyum T."/>
            <person name="Hsiao J."/>
            <person name="Zismann V."/>
            <person name="Iobst S."/>
            <person name="de Vazeille A.R."/>
            <person name="Buell C.R."/>
            <person name="Ying K."/>
            <person name="Li Y."/>
            <person name="Lu T."/>
            <person name="Huang Y."/>
            <person name="Zhao Q."/>
            <person name="Feng Q."/>
            <person name="Zhang L."/>
            <person name="Zhu J."/>
            <person name="Weng Q."/>
            <person name="Mu J."/>
            <person name="Lu Y."/>
            <person name="Fan D."/>
            <person name="Liu Y."/>
            <person name="Guan J."/>
            <person name="Zhang Y."/>
            <person name="Yu S."/>
            <person name="Liu X."/>
            <person name="Zhang Y."/>
            <person name="Hong G."/>
            <person name="Han B."/>
            <person name="Choisne N."/>
            <person name="Demange N."/>
            <person name="Orjeda G."/>
            <person name="Samain S."/>
            <person name="Cattolico L."/>
            <person name="Pelletier E."/>
            <person name="Couloux A."/>
            <person name="Segurens B."/>
            <person name="Wincker P."/>
            <person name="D'Hont A."/>
            <person name="Scarpelli C."/>
            <person name="Weissenbach J."/>
            <person name="Salanoubat M."/>
            <person name="Quetier F."/>
            <person name="Yu Y."/>
            <person name="Kim H.R."/>
            <person name="Rambo T."/>
            <person name="Currie J."/>
            <person name="Collura K."/>
            <person name="Luo M."/>
            <person name="Yang T."/>
            <person name="Ammiraju J.S.S."/>
            <person name="Engler F."/>
            <person name="Soderlund C."/>
            <person name="Wing R.A."/>
            <person name="Palmer L.E."/>
            <person name="de la Bastide M."/>
            <person name="Spiegel L."/>
            <person name="Nascimento L."/>
            <person name="Zutavern T."/>
            <person name="O'Shaughnessy A."/>
            <person name="Dike S."/>
            <person name="Dedhia N."/>
            <person name="Preston R."/>
            <person name="Balija V."/>
            <person name="McCombie W.R."/>
            <person name="Chow T."/>
            <person name="Chen H."/>
            <person name="Chung M."/>
            <person name="Chen C."/>
            <person name="Shaw J."/>
            <person name="Wu H."/>
            <person name="Hsiao K."/>
            <person name="Chao Y."/>
            <person name="Chu M."/>
            <person name="Cheng C."/>
            <person name="Hour A."/>
            <person name="Lee P."/>
            <person name="Lin S."/>
            <person name="Lin Y."/>
            <person name="Liou J."/>
            <person name="Liu S."/>
            <person name="Hsing Y."/>
            <person name="Raghuvanshi S."/>
            <person name="Mohanty A."/>
            <person name="Bharti A.K."/>
            <person name="Gaur A."/>
            <person name="Gupta V."/>
            <person name="Kumar D."/>
            <person name="Ravi V."/>
            <person name="Vij S."/>
            <person name="Kapur A."/>
            <person name="Khurana P."/>
            <person name="Khurana P."/>
            <person name="Khurana J.P."/>
            <person name="Tyagi A.K."/>
            <person name="Gaikwad K."/>
            <person name="Singh A."/>
            <person name="Dalal V."/>
            <person name="Srivastava S."/>
            <person name="Dixit A."/>
            <person name="Pal A.K."/>
            <person name="Ghazi I.A."/>
            <person name="Yadav M."/>
            <person name="Pandit A."/>
            <person name="Bhargava A."/>
            <person name="Sureshbabu K."/>
            <person name="Batra K."/>
            <person name="Sharma T.R."/>
            <person name="Mohapatra T."/>
            <person name="Singh N.K."/>
            <person name="Messing J."/>
            <person name="Nelson A.B."/>
            <person name="Fuks G."/>
            <person name="Kavchok S."/>
            <person name="Keizer G."/>
            <person name="Linton E."/>
            <person name="Llaca V."/>
            <person name="Song R."/>
            <person name="Tanyolac B."/>
            <person name="Young S."/>
            <person name="Ho-Il K."/>
            <person name="Hahn J.H."/>
            <person name="Sangsakoo G."/>
            <person name="Vanavichit A."/>
            <person name="de Mattos Luiz.A.T."/>
            <person name="Zimmer P.D."/>
            <person name="Malone G."/>
            <person name="Dellagostin O."/>
            <person name="de Oliveira A.C."/>
            <person name="Bevan M."/>
            <person name="Bancroft I."/>
            <person name="Minx P."/>
            <person name="Cordum H."/>
            <person name="Wilson R."/>
            <person name="Cheng Z."/>
            <person name="Jin W."/>
            <person name="Jiang J."/>
            <person name="Leong S.A."/>
            <person name="Iwama H."/>
            <person name="Gojobori T."/>
            <person name="Itoh T."/>
            <person name="Niimura Y."/>
            <person name="Fujii Y."/>
            <person name="Habara T."/>
            <person name="Sakai H."/>
            <person name="Sato Y."/>
            <person name="Wilson G."/>
            <person name="Kumar K."/>
            <person name="McCouch S."/>
            <person name="Juretic N."/>
            <person name="Hoen D."/>
            <person name="Wright S."/>
            <person name="Bruskiewich R."/>
            <person name="Bureau T."/>
            <person name="Miyao A."/>
            <person name="Hirochika H."/>
            <person name="Nishikawa T."/>
            <person name="Kadowaki K."/>
            <person name="Sugiura M."/>
            <person name="Burr B."/>
            <person name="Sasaki T."/>
        </authorList>
    </citation>
    <scope>NUCLEOTIDE SEQUENCE [LARGE SCALE GENOMIC DNA]</scope>
    <source>
        <strain evidence="4">cv. Nipponbare</strain>
    </source>
</reference>